<organism evidence="6 7">
    <name type="scientific">Flammeovirga yaeyamensis</name>
    <dbReference type="NCBI Taxonomy" id="367791"/>
    <lineage>
        <taxon>Bacteria</taxon>
        <taxon>Pseudomonadati</taxon>
        <taxon>Bacteroidota</taxon>
        <taxon>Cytophagia</taxon>
        <taxon>Cytophagales</taxon>
        <taxon>Flammeovirgaceae</taxon>
        <taxon>Flammeovirga</taxon>
    </lineage>
</organism>
<dbReference type="Proteomes" id="UP000678679">
    <property type="component" value="Chromosome 1"/>
</dbReference>
<protein>
    <submittedName>
        <fullName evidence="6">Glycosyltransferase</fullName>
        <ecNumber evidence="6">2.4.-.-</ecNumber>
    </submittedName>
</protein>
<evidence type="ECO:0000256" key="1">
    <source>
        <dbReference type="ARBA" id="ARBA00006739"/>
    </source>
</evidence>
<dbReference type="InterPro" id="IPR001173">
    <property type="entry name" value="Glyco_trans_2-like"/>
</dbReference>
<name>A0AAX1N568_9BACT</name>
<keyword evidence="2 6" id="KW-0328">Glycosyltransferase</keyword>
<evidence type="ECO:0000259" key="5">
    <source>
        <dbReference type="Pfam" id="PF00535"/>
    </source>
</evidence>
<dbReference type="PANTHER" id="PTHR43630:SF1">
    <property type="entry name" value="POLY-BETA-1,6-N-ACETYL-D-GLUCOSAMINE SYNTHASE"/>
    <property type="match status" value="1"/>
</dbReference>
<evidence type="ECO:0000313" key="6">
    <source>
        <dbReference type="EMBL" id="QWG02577.1"/>
    </source>
</evidence>
<evidence type="ECO:0000256" key="3">
    <source>
        <dbReference type="ARBA" id="ARBA00022679"/>
    </source>
</evidence>
<dbReference type="Gene3D" id="3.90.550.10">
    <property type="entry name" value="Spore Coat Polysaccharide Biosynthesis Protein SpsA, Chain A"/>
    <property type="match status" value="1"/>
</dbReference>
<feature type="transmembrane region" description="Helical" evidence="4">
    <location>
        <begin position="341"/>
        <end position="366"/>
    </location>
</feature>
<keyword evidence="3 6" id="KW-0808">Transferase</keyword>
<dbReference type="PANTHER" id="PTHR43630">
    <property type="entry name" value="POLY-BETA-1,6-N-ACETYL-D-GLUCOSAMINE SYNTHASE"/>
    <property type="match status" value="1"/>
</dbReference>
<dbReference type="EC" id="2.4.-.-" evidence="6"/>
<dbReference type="InterPro" id="IPR029044">
    <property type="entry name" value="Nucleotide-diphossugar_trans"/>
</dbReference>
<keyword evidence="4" id="KW-0812">Transmembrane</keyword>
<dbReference type="EMBL" id="CP076132">
    <property type="protein sequence ID" value="QWG02577.1"/>
    <property type="molecule type" value="Genomic_DNA"/>
</dbReference>
<dbReference type="KEGG" id="fya:KMW28_03100"/>
<dbReference type="SUPFAM" id="SSF53448">
    <property type="entry name" value="Nucleotide-diphospho-sugar transferases"/>
    <property type="match status" value="1"/>
</dbReference>
<evidence type="ECO:0000256" key="2">
    <source>
        <dbReference type="ARBA" id="ARBA00022676"/>
    </source>
</evidence>
<keyword evidence="4" id="KW-0472">Membrane</keyword>
<sequence>MLDFIQEYFFELLYAAFLLPQLILWCIIVPSQWKVERHHPTSNNEGVSVIVAARNEEHHLPTLLDHLVNQEYPEFEIIIINDRSSDQSSRIIREYQQKHNIIKEIVIDDNFGAISPKKFALSKGIPQAKYNQLLFTDADCVPASNQWIKLMTARLSTHPLTLGIGWYLPKHGRLVEKFTQFETLITALQYVSFSRIGINYMGVGRNIAYTKALYTSGNGFESHKNVLSGDDDLFINQVANKDNTATIIHPDSLTYSQPPSTWKKWYFQKLRHLSAGHHYKLSNKLLLGALSTSHLSVYFIYLLLLPLNVANLLYLSLLLIIRLVAITICTRKFTRMTNTKFSWWFIPIMDFMLIAYQIIIGASSVISKRNTWI</sequence>
<dbReference type="Pfam" id="PF00535">
    <property type="entry name" value="Glycos_transf_2"/>
    <property type="match status" value="1"/>
</dbReference>
<reference evidence="6 7" key="1">
    <citation type="submission" date="2021-05" db="EMBL/GenBank/DDBJ databases">
        <title>Comparative genomic studies on the polysaccharide-degrading batcterial strains of the Flammeovirga genus.</title>
        <authorList>
            <person name="Zewei F."/>
            <person name="Zheng Z."/>
            <person name="Yu L."/>
            <person name="Ruyue G."/>
            <person name="Yanhong M."/>
            <person name="Yuanyuan C."/>
            <person name="Jingyan G."/>
            <person name="Wenjun H."/>
        </authorList>
    </citation>
    <scope>NUCLEOTIDE SEQUENCE [LARGE SCALE GENOMIC DNA]</scope>
    <source>
        <strain evidence="6 7">NBRC:100898</strain>
    </source>
</reference>
<dbReference type="RefSeq" id="WP_169664942.1">
    <property type="nucleotide sequence ID" value="NZ_CP076132.1"/>
</dbReference>
<dbReference type="AlphaFoldDB" id="A0AAX1N568"/>
<gene>
    <name evidence="6" type="ORF">KMW28_03100</name>
</gene>
<keyword evidence="4" id="KW-1133">Transmembrane helix</keyword>
<feature type="domain" description="Glycosyltransferase 2-like" evidence="5">
    <location>
        <begin position="48"/>
        <end position="161"/>
    </location>
</feature>
<evidence type="ECO:0000313" key="7">
    <source>
        <dbReference type="Proteomes" id="UP000678679"/>
    </source>
</evidence>
<comment type="similarity">
    <text evidence="1">Belongs to the glycosyltransferase 2 family.</text>
</comment>
<proteinExistence type="inferred from homology"/>
<accession>A0AAX1N568</accession>
<keyword evidence="7" id="KW-1185">Reference proteome</keyword>
<evidence type="ECO:0000256" key="4">
    <source>
        <dbReference type="SAM" id="Phobius"/>
    </source>
</evidence>
<dbReference type="GO" id="GO:0016757">
    <property type="term" value="F:glycosyltransferase activity"/>
    <property type="evidence" value="ECO:0007669"/>
    <property type="project" value="UniProtKB-KW"/>
</dbReference>